<name>X1SKG6_9ZZZZ</name>
<feature type="non-terminal residue" evidence="1">
    <location>
        <position position="84"/>
    </location>
</feature>
<gene>
    <name evidence="1" type="ORF">S12H4_11885</name>
</gene>
<protein>
    <submittedName>
        <fullName evidence="1">Uncharacterized protein</fullName>
    </submittedName>
</protein>
<comment type="caution">
    <text evidence="1">The sequence shown here is derived from an EMBL/GenBank/DDBJ whole genome shotgun (WGS) entry which is preliminary data.</text>
</comment>
<proteinExistence type="predicted"/>
<evidence type="ECO:0000313" key="1">
    <source>
        <dbReference type="EMBL" id="GAI79651.1"/>
    </source>
</evidence>
<organism evidence="1">
    <name type="scientific">marine sediment metagenome</name>
    <dbReference type="NCBI Taxonomy" id="412755"/>
    <lineage>
        <taxon>unclassified sequences</taxon>
        <taxon>metagenomes</taxon>
        <taxon>ecological metagenomes</taxon>
    </lineage>
</organism>
<sequence>MSLPRIDWQGVIIPRVKGIIGSYSYRPTLRQVFYRLVAALFIPNTEVTYKSLSRATVLAREQEIIDPLCFDDRVRTSSGGDYGY</sequence>
<reference evidence="1" key="1">
    <citation type="journal article" date="2014" name="Front. Microbiol.">
        <title>High frequency of phylogenetically diverse reductive dehalogenase-homologous genes in deep subseafloor sedimentary metagenomes.</title>
        <authorList>
            <person name="Kawai M."/>
            <person name="Futagami T."/>
            <person name="Toyoda A."/>
            <person name="Takaki Y."/>
            <person name="Nishi S."/>
            <person name="Hori S."/>
            <person name="Arai W."/>
            <person name="Tsubouchi T."/>
            <person name="Morono Y."/>
            <person name="Uchiyama I."/>
            <person name="Ito T."/>
            <person name="Fujiyama A."/>
            <person name="Inagaki F."/>
            <person name="Takami H."/>
        </authorList>
    </citation>
    <scope>NUCLEOTIDE SEQUENCE</scope>
    <source>
        <strain evidence="1">Expedition CK06-06</strain>
    </source>
</reference>
<accession>X1SKG6</accession>
<dbReference type="EMBL" id="BARW01005464">
    <property type="protein sequence ID" value="GAI79651.1"/>
    <property type="molecule type" value="Genomic_DNA"/>
</dbReference>
<dbReference type="AlphaFoldDB" id="X1SKG6"/>